<evidence type="ECO:0000313" key="2">
    <source>
        <dbReference type="Proteomes" id="UP001064048"/>
    </source>
</evidence>
<evidence type="ECO:0000313" key="1">
    <source>
        <dbReference type="EMBL" id="KAI8432557.1"/>
    </source>
</evidence>
<name>A0ACC0K8K0_CHOFU</name>
<proteinExistence type="predicted"/>
<dbReference type="Proteomes" id="UP001064048">
    <property type="component" value="Chromosome 24"/>
</dbReference>
<accession>A0ACC0K8K0</accession>
<gene>
    <name evidence="1" type="ORF">MSG28_013552</name>
</gene>
<organism evidence="1 2">
    <name type="scientific">Choristoneura fumiferana</name>
    <name type="common">Spruce budworm moth</name>
    <name type="synonym">Archips fumiferana</name>
    <dbReference type="NCBI Taxonomy" id="7141"/>
    <lineage>
        <taxon>Eukaryota</taxon>
        <taxon>Metazoa</taxon>
        <taxon>Ecdysozoa</taxon>
        <taxon>Arthropoda</taxon>
        <taxon>Hexapoda</taxon>
        <taxon>Insecta</taxon>
        <taxon>Pterygota</taxon>
        <taxon>Neoptera</taxon>
        <taxon>Endopterygota</taxon>
        <taxon>Lepidoptera</taxon>
        <taxon>Glossata</taxon>
        <taxon>Ditrysia</taxon>
        <taxon>Tortricoidea</taxon>
        <taxon>Tortricidae</taxon>
        <taxon>Tortricinae</taxon>
        <taxon>Choristoneura</taxon>
    </lineage>
</organism>
<reference evidence="1 2" key="1">
    <citation type="journal article" date="2022" name="Genome Biol. Evol.">
        <title>The Spruce Budworm Genome: Reconstructing the Evolutionary History of Antifreeze Proteins.</title>
        <authorList>
            <person name="Beliveau C."/>
            <person name="Gagne P."/>
            <person name="Picq S."/>
            <person name="Vernygora O."/>
            <person name="Keeling C.I."/>
            <person name="Pinkney K."/>
            <person name="Doucet D."/>
            <person name="Wen F."/>
            <person name="Johnston J.S."/>
            <person name="Maaroufi H."/>
            <person name="Boyle B."/>
            <person name="Laroche J."/>
            <person name="Dewar K."/>
            <person name="Juretic N."/>
            <person name="Blackburn G."/>
            <person name="Nisole A."/>
            <person name="Brunet B."/>
            <person name="Brandao M."/>
            <person name="Lumley L."/>
            <person name="Duan J."/>
            <person name="Quan G."/>
            <person name="Lucarotti C.J."/>
            <person name="Roe A.D."/>
            <person name="Sperling F.A.H."/>
            <person name="Levesque R.C."/>
            <person name="Cusson M."/>
        </authorList>
    </citation>
    <scope>NUCLEOTIDE SEQUENCE [LARGE SCALE GENOMIC DNA]</scope>
    <source>
        <strain evidence="1">Glfc:IPQL:Cfum</strain>
    </source>
</reference>
<comment type="caution">
    <text evidence="1">The sequence shown here is derived from an EMBL/GenBank/DDBJ whole genome shotgun (WGS) entry which is preliminary data.</text>
</comment>
<sequence length="505" mass="57259">MSRLVPPTIQQVYIADGFADDCDELIHRCSRVDILSYQTFCIHYKDMNFASVFKGRTSNSEIAELSEELLQIAKYYMVLDTSNFEESVAGLFLVYALLNLQPYPGFAHLRIVPEDLAAIARIEQVARRERRLDVLYILGSVLTKGPVHYHAASRERGMEGAIRKYLEGTCTVDVTGVRPKGVYFRQNEELDIIREMTGIFKRYSKAKEQITGLKKRSLSYCKDNLADDLGASLKRLINGITDTEAEPQSADHYSSVQEIKQRAMRGAVDTVRHLNAADQRSPEKTPRVTAGYTTPKRPIPMSPSSDTRKRNTKAKAKIRKPKRKRHSMSSSSDDSDDSDDWCRKKTSPASATFENTDIDELDGKLNEQEISVEIDALPNLMTTESEGKLVEIEIIDKMKGKRGRPKKNSGAKEGSETEKEIGAKKKEPEADKIEESKELEVKKVTEAKKKDLEAKSKNDDAIFKRPLRMSPRLRKIAKREMKKPILKSKFKKMGMLPIANFEEQK</sequence>
<keyword evidence="2" id="KW-1185">Reference proteome</keyword>
<dbReference type="EMBL" id="CM046124">
    <property type="protein sequence ID" value="KAI8432557.1"/>
    <property type="molecule type" value="Genomic_DNA"/>
</dbReference>
<protein>
    <submittedName>
        <fullName evidence="1">Uncharacterized protein</fullName>
    </submittedName>
</protein>